<dbReference type="AlphaFoldDB" id="A0A448X3Z3"/>
<evidence type="ECO:0000313" key="2">
    <source>
        <dbReference type="EMBL" id="VEL27376.1"/>
    </source>
</evidence>
<accession>A0A448X3Z3</accession>
<proteinExistence type="predicted"/>
<name>A0A448X3Z3_9PLAT</name>
<protein>
    <submittedName>
        <fullName evidence="2">Uncharacterized protein</fullName>
    </submittedName>
</protein>
<comment type="caution">
    <text evidence="2">The sequence shown here is derived from an EMBL/GenBank/DDBJ whole genome shotgun (WGS) entry which is preliminary data.</text>
</comment>
<gene>
    <name evidence="2" type="ORF">PXEA_LOCUS20816</name>
</gene>
<sequence>MLPQQGDAHANPPSPLGPHTLYHSSLDKNSQIDRSTDSILSPGHNKAFISSSTANPAPELLPSSAPSNTDSQVRSDQLHPDSFFLSNSPRGSTSCAPSITPTVGAASGHSFLRTNCRLAVAVSATLTLSPAQRYEDLSLEHGATTVGNNDFLSNDIRPSQAEAEFAVVWHMPLVRFRTGQVVYKRCVYIYTSSCLCLLPS</sequence>
<reference evidence="2" key="1">
    <citation type="submission" date="2018-11" db="EMBL/GenBank/DDBJ databases">
        <authorList>
            <consortium name="Pathogen Informatics"/>
        </authorList>
    </citation>
    <scope>NUCLEOTIDE SEQUENCE</scope>
</reference>
<evidence type="ECO:0000256" key="1">
    <source>
        <dbReference type="SAM" id="MobiDB-lite"/>
    </source>
</evidence>
<feature type="compositionally biased region" description="Low complexity" evidence="1">
    <location>
        <begin position="54"/>
        <end position="68"/>
    </location>
</feature>
<evidence type="ECO:0000313" key="3">
    <source>
        <dbReference type="Proteomes" id="UP000784294"/>
    </source>
</evidence>
<keyword evidence="3" id="KW-1185">Reference proteome</keyword>
<feature type="region of interest" description="Disordered" evidence="1">
    <location>
        <begin position="1"/>
        <end position="91"/>
    </location>
</feature>
<dbReference type="Proteomes" id="UP000784294">
    <property type="component" value="Unassembled WGS sequence"/>
</dbReference>
<organism evidence="2 3">
    <name type="scientific">Protopolystoma xenopodis</name>
    <dbReference type="NCBI Taxonomy" id="117903"/>
    <lineage>
        <taxon>Eukaryota</taxon>
        <taxon>Metazoa</taxon>
        <taxon>Spiralia</taxon>
        <taxon>Lophotrochozoa</taxon>
        <taxon>Platyhelminthes</taxon>
        <taxon>Monogenea</taxon>
        <taxon>Polyopisthocotylea</taxon>
        <taxon>Polystomatidea</taxon>
        <taxon>Polystomatidae</taxon>
        <taxon>Protopolystoma</taxon>
    </lineage>
</organism>
<dbReference type="EMBL" id="CAAALY010086831">
    <property type="protein sequence ID" value="VEL27376.1"/>
    <property type="molecule type" value="Genomic_DNA"/>
</dbReference>